<sequence length="74" mass="8313">MAADEGADPAWSHNSVIRGKKFAVTQVEHCDTAASQSSRRLTGRRLTQKAQYEELNLNLSERNWKAVVSMGDFF</sequence>
<protein>
    <submittedName>
        <fullName evidence="1">Uncharacterized protein</fullName>
    </submittedName>
</protein>
<evidence type="ECO:0000313" key="1">
    <source>
        <dbReference type="EMBL" id="KAF0036637.1"/>
    </source>
</evidence>
<comment type="caution">
    <text evidence="1">The sequence shown here is derived from an EMBL/GenBank/DDBJ whole genome shotgun (WGS) entry which is preliminary data.</text>
</comment>
<dbReference type="EMBL" id="VEVO01000010">
    <property type="protein sequence ID" value="KAF0036637.1"/>
    <property type="molecule type" value="Genomic_DNA"/>
</dbReference>
<reference evidence="1 2" key="1">
    <citation type="submission" date="2019-06" db="EMBL/GenBank/DDBJ databases">
        <title>Draft genomes of female and male turbot (Scophthalmus maximus).</title>
        <authorList>
            <person name="Xu H."/>
            <person name="Xu X.-W."/>
            <person name="Shao C."/>
            <person name="Chen S."/>
        </authorList>
    </citation>
    <scope>NUCLEOTIDE SEQUENCE [LARGE SCALE GENOMIC DNA]</scope>
    <source>
        <strain evidence="1">Ysfricsl-2016a</strain>
        <tissue evidence="1">Blood</tissue>
    </source>
</reference>
<gene>
    <name evidence="1" type="ORF">F2P81_011949</name>
</gene>
<evidence type="ECO:0000313" key="2">
    <source>
        <dbReference type="Proteomes" id="UP000438429"/>
    </source>
</evidence>
<organism evidence="1 2">
    <name type="scientific">Scophthalmus maximus</name>
    <name type="common">Turbot</name>
    <name type="synonym">Psetta maxima</name>
    <dbReference type="NCBI Taxonomy" id="52904"/>
    <lineage>
        <taxon>Eukaryota</taxon>
        <taxon>Metazoa</taxon>
        <taxon>Chordata</taxon>
        <taxon>Craniata</taxon>
        <taxon>Vertebrata</taxon>
        <taxon>Euteleostomi</taxon>
        <taxon>Actinopterygii</taxon>
        <taxon>Neopterygii</taxon>
        <taxon>Teleostei</taxon>
        <taxon>Neoteleostei</taxon>
        <taxon>Acanthomorphata</taxon>
        <taxon>Carangaria</taxon>
        <taxon>Pleuronectiformes</taxon>
        <taxon>Pleuronectoidei</taxon>
        <taxon>Scophthalmidae</taxon>
        <taxon>Scophthalmus</taxon>
    </lineage>
</organism>
<dbReference type="AlphaFoldDB" id="A0A6A4ST79"/>
<proteinExistence type="predicted"/>
<accession>A0A6A4ST79</accession>
<dbReference type="Proteomes" id="UP000438429">
    <property type="component" value="Unassembled WGS sequence"/>
</dbReference>
<name>A0A6A4ST79_SCOMX</name>